<feature type="transmembrane region" description="Helical" evidence="10">
    <location>
        <begin position="98"/>
        <end position="116"/>
    </location>
</feature>
<evidence type="ECO:0000256" key="6">
    <source>
        <dbReference type="ARBA" id="ARBA00022692"/>
    </source>
</evidence>
<proteinExistence type="inferred from homology"/>
<evidence type="ECO:0000256" key="5">
    <source>
        <dbReference type="ARBA" id="ARBA00022597"/>
    </source>
</evidence>
<keyword evidence="6 10" id="KW-0812">Transmembrane</keyword>
<feature type="transmembrane region" description="Helical" evidence="10">
    <location>
        <begin position="128"/>
        <end position="148"/>
    </location>
</feature>
<keyword evidence="4" id="KW-0813">Transport</keyword>
<evidence type="ECO:0000313" key="11">
    <source>
        <dbReference type="EMBL" id="BES96666.1"/>
    </source>
</evidence>
<reference evidence="11 12" key="1">
    <citation type="submission" date="2023-09" db="EMBL/GenBank/DDBJ databases">
        <title>Nesidiocoris tenuis whole genome shotgun sequence.</title>
        <authorList>
            <person name="Shibata T."/>
            <person name="Shimoda M."/>
            <person name="Kobayashi T."/>
            <person name="Uehara T."/>
        </authorList>
    </citation>
    <scope>NUCLEOTIDE SEQUENCE [LARGE SCALE GENOMIC DNA]</scope>
    <source>
        <strain evidence="11 12">Japan</strain>
    </source>
</reference>
<evidence type="ECO:0000256" key="8">
    <source>
        <dbReference type="ARBA" id="ARBA00022989"/>
    </source>
</evidence>
<feature type="transmembrane region" description="Helical" evidence="10">
    <location>
        <begin position="160"/>
        <end position="181"/>
    </location>
</feature>
<evidence type="ECO:0000256" key="9">
    <source>
        <dbReference type="ARBA" id="ARBA00023136"/>
    </source>
</evidence>
<evidence type="ECO:0000256" key="7">
    <source>
        <dbReference type="ARBA" id="ARBA00022737"/>
    </source>
</evidence>
<keyword evidence="7" id="KW-0677">Repeat</keyword>
<dbReference type="EMBL" id="AP028915">
    <property type="protein sequence ID" value="BES96666.1"/>
    <property type="molecule type" value="Genomic_DNA"/>
</dbReference>
<evidence type="ECO:0000313" key="12">
    <source>
        <dbReference type="Proteomes" id="UP001307889"/>
    </source>
</evidence>
<gene>
    <name evidence="11" type="ORF">NTJ_09479</name>
</gene>
<dbReference type="InterPro" id="IPR004316">
    <property type="entry name" value="SWEET_rpt"/>
</dbReference>
<feature type="transmembrane region" description="Helical" evidence="10">
    <location>
        <begin position="73"/>
        <end position="91"/>
    </location>
</feature>
<keyword evidence="5" id="KW-0762">Sugar transport</keyword>
<keyword evidence="8 10" id="KW-1133">Transmembrane helix</keyword>
<feature type="transmembrane region" description="Helical" evidence="10">
    <location>
        <begin position="187"/>
        <end position="208"/>
    </location>
</feature>
<dbReference type="Proteomes" id="UP001307889">
    <property type="component" value="Chromosome 7"/>
</dbReference>
<dbReference type="InterPro" id="IPR047664">
    <property type="entry name" value="SWEET"/>
</dbReference>
<protein>
    <recommendedName>
        <fullName evidence="3">Sugar transporter SWEET1</fullName>
    </recommendedName>
</protein>
<keyword evidence="12" id="KW-1185">Reference proteome</keyword>
<evidence type="ECO:0000256" key="2">
    <source>
        <dbReference type="ARBA" id="ARBA00007809"/>
    </source>
</evidence>
<sequence>MLLEKQELKELIATTASVCQILQVLAGVLVCRKFIKKGSSNDVSPLPFLCGSVGSFLWFLYGSLIGDTALRMVNVFGVLFFSSYVVAHITFSSKKVTIARQILLIILVTGCIYTYIESIVDPEEAKNKLGVIACVVSITFFAAPLANLAHVIRVKSSESLPFPMIVMSLIVTFLWSVYGYILQDSFIAYPNILAFLLSSFQLSLFALYPPR</sequence>
<accession>A0ABN7AWU8</accession>
<evidence type="ECO:0000256" key="1">
    <source>
        <dbReference type="ARBA" id="ARBA00004127"/>
    </source>
</evidence>
<organism evidence="11 12">
    <name type="scientific">Nesidiocoris tenuis</name>
    <dbReference type="NCBI Taxonomy" id="355587"/>
    <lineage>
        <taxon>Eukaryota</taxon>
        <taxon>Metazoa</taxon>
        <taxon>Ecdysozoa</taxon>
        <taxon>Arthropoda</taxon>
        <taxon>Hexapoda</taxon>
        <taxon>Insecta</taxon>
        <taxon>Pterygota</taxon>
        <taxon>Neoptera</taxon>
        <taxon>Paraneoptera</taxon>
        <taxon>Hemiptera</taxon>
        <taxon>Heteroptera</taxon>
        <taxon>Panheteroptera</taxon>
        <taxon>Cimicomorpha</taxon>
        <taxon>Miridae</taxon>
        <taxon>Dicyphina</taxon>
        <taxon>Nesidiocoris</taxon>
    </lineage>
</organism>
<dbReference type="Gene3D" id="1.20.1280.290">
    <property type="match status" value="2"/>
</dbReference>
<comment type="subcellular location">
    <subcellularLocation>
        <location evidence="1">Endomembrane system</location>
        <topology evidence="1">Multi-pass membrane protein</topology>
    </subcellularLocation>
</comment>
<evidence type="ECO:0000256" key="4">
    <source>
        <dbReference type="ARBA" id="ARBA00022448"/>
    </source>
</evidence>
<dbReference type="PANTHER" id="PTHR10791:SF112">
    <property type="entry name" value="SUGAR TRANSPORTER SWEET1"/>
    <property type="match status" value="1"/>
</dbReference>
<keyword evidence="9 10" id="KW-0472">Membrane</keyword>
<comment type="similarity">
    <text evidence="2">Belongs to the SWEET sugar transporter family.</text>
</comment>
<feature type="transmembrane region" description="Helical" evidence="10">
    <location>
        <begin position="43"/>
        <end position="61"/>
    </location>
</feature>
<evidence type="ECO:0000256" key="10">
    <source>
        <dbReference type="SAM" id="Phobius"/>
    </source>
</evidence>
<dbReference type="PANTHER" id="PTHR10791">
    <property type="entry name" value="RAG1-ACTIVATING PROTEIN 1"/>
    <property type="match status" value="1"/>
</dbReference>
<evidence type="ECO:0000256" key="3">
    <source>
        <dbReference type="ARBA" id="ARBA00021741"/>
    </source>
</evidence>
<feature type="transmembrane region" description="Helical" evidence="10">
    <location>
        <begin position="12"/>
        <end position="31"/>
    </location>
</feature>
<name>A0ABN7AWU8_9HEMI</name>
<dbReference type="Pfam" id="PF03083">
    <property type="entry name" value="MtN3_slv"/>
    <property type="match status" value="2"/>
</dbReference>